<dbReference type="AlphaFoldDB" id="A0AAP0R324"/>
<dbReference type="InterPro" id="IPR001810">
    <property type="entry name" value="F-box_dom"/>
</dbReference>
<dbReference type="GO" id="GO:2000762">
    <property type="term" value="P:regulation of phenylpropanoid metabolic process"/>
    <property type="evidence" value="ECO:0007669"/>
    <property type="project" value="InterPro"/>
</dbReference>
<dbReference type="PANTHER" id="PTHR46407">
    <property type="entry name" value="OS02G0208700 PROTEIN"/>
    <property type="match status" value="1"/>
</dbReference>
<dbReference type="Proteomes" id="UP001428341">
    <property type="component" value="Unassembled WGS sequence"/>
</dbReference>
<dbReference type="GO" id="GO:0080037">
    <property type="term" value="P:negative regulation of cytokinin-activated signaling pathway"/>
    <property type="evidence" value="ECO:0007669"/>
    <property type="project" value="InterPro"/>
</dbReference>
<dbReference type="CDD" id="cd22152">
    <property type="entry name" value="F-box_AtAFR-like"/>
    <property type="match status" value="1"/>
</dbReference>
<name>A0AAP0R324_9ROSI</name>
<dbReference type="SUPFAM" id="SSF117281">
    <property type="entry name" value="Kelch motif"/>
    <property type="match status" value="1"/>
</dbReference>
<dbReference type="SMART" id="SM00256">
    <property type="entry name" value="FBOX"/>
    <property type="match status" value="1"/>
</dbReference>
<dbReference type="Gene3D" id="1.20.1280.50">
    <property type="match status" value="1"/>
</dbReference>
<feature type="domain" description="F-box" evidence="1">
    <location>
        <begin position="7"/>
        <end position="47"/>
    </location>
</feature>
<comment type="caution">
    <text evidence="2">The sequence shown here is derived from an EMBL/GenBank/DDBJ whole genome shotgun (WGS) entry which is preliminary data.</text>
</comment>
<proteinExistence type="predicted"/>
<accession>A0AAP0R324</accession>
<dbReference type="InterPro" id="IPR044595">
    <property type="entry name" value="KMD1-4"/>
</dbReference>
<dbReference type="Pfam" id="PF01344">
    <property type="entry name" value="Kelch_1"/>
    <property type="match status" value="2"/>
</dbReference>
<dbReference type="PANTHER" id="PTHR46407:SF3">
    <property type="entry name" value="OS02G0208700 PROTEIN"/>
    <property type="match status" value="1"/>
</dbReference>
<keyword evidence="3" id="KW-1185">Reference proteome</keyword>
<dbReference type="SMART" id="SM00612">
    <property type="entry name" value="Kelch"/>
    <property type="match status" value="2"/>
</dbReference>
<dbReference type="InterPro" id="IPR006652">
    <property type="entry name" value="Kelch_1"/>
</dbReference>
<dbReference type="InterPro" id="IPR015915">
    <property type="entry name" value="Kelch-typ_b-propeller"/>
</dbReference>
<sequence length="355" mass="39353">MDLIPDLPNEIALECLSRVSYKQFATISSVCKGWKSEISRPEFRRNRKDTRSSEQLLFMTQARVDQSRKSGVPKRFATPVYRITVLELGSGEWSELPPIPGFPDGLPLFCQLSAVGPELVVIGGLDLTTWEASSSVFVFNIISATWRRGADMPGGRRMLFGCASDGDRTVYVAGGHDEDKNALKSAMAYDVARDEWASLPDMSRERDECKAVFHCGKLLVIGGYSTNAQGRFERHAEAFDAAAQQWGPVEEDFMETATCPRSCAGVDSNDLYMCREGDVMALRCNTWQAVAMLPADVCSVAFVTTWQGKLMVTGSARFGEPHMSYLLDLKSCKWTRTVTPDEFSGHVQSGCYLEI</sequence>
<gene>
    <name evidence="2" type="ORF">WN944_022175</name>
</gene>
<dbReference type="EMBL" id="JBCGBO010000001">
    <property type="protein sequence ID" value="KAK9229216.1"/>
    <property type="molecule type" value="Genomic_DNA"/>
</dbReference>
<organism evidence="2 3">
    <name type="scientific">Citrus x changshan-huyou</name>
    <dbReference type="NCBI Taxonomy" id="2935761"/>
    <lineage>
        <taxon>Eukaryota</taxon>
        <taxon>Viridiplantae</taxon>
        <taxon>Streptophyta</taxon>
        <taxon>Embryophyta</taxon>
        <taxon>Tracheophyta</taxon>
        <taxon>Spermatophyta</taxon>
        <taxon>Magnoliopsida</taxon>
        <taxon>eudicotyledons</taxon>
        <taxon>Gunneridae</taxon>
        <taxon>Pentapetalae</taxon>
        <taxon>rosids</taxon>
        <taxon>malvids</taxon>
        <taxon>Sapindales</taxon>
        <taxon>Rutaceae</taxon>
        <taxon>Aurantioideae</taxon>
        <taxon>Citrus</taxon>
    </lineage>
</organism>
<evidence type="ECO:0000313" key="2">
    <source>
        <dbReference type="EMBL" id="KAK9229216.1"/>
    </source>
</evidence>
<evidence type="ECO:0000259" key="1">
    <source>
        <dbReference type="SMART" id="SM00256"/>
    </source>
</evidence>
<reference evidence="2 3" key="1">
    <citation type="submission" date="2024-05" db="EMBL/GenBank/DDBJ databases">
        <title>Haplotype-resolved chromosome-level genome assembly of Huyou (Citrus changshanensis).</title>
        <authorList>
            <person name="Miao C."/>
            <person name="Chen W."/>
            <person name="Wu Y."/>
            <person name="Wang L."/>
            <person name="Zhao S."/>
            <person name="Grierson D."/>
            <person name="Xu C."/>
            <person name="Chen K."/>
        </authorList>
    </citation>
    <scope>NUCLEOTIDE SEQUENCE [LARGE SCALE GENOMIC DNA]</scope>
    <source>
        <strain evidence="2">01-14</strain>
        <tissue evidence="2">Leaf</tissue>
    </source>
</reference>
<dbReference type="SUPFAM" id="SSF81383">
    <property type="entry name" value="F-box domain"/>
    <property type="match status" value="1"/>
</dbReference>
<dbReference type="Pfam" id="PF00646">
    <property type="entry name" value="F-box"/>
    <property type="match status" value="1"/>
</dbReference>
<dbReference type="Gene3D" id="2.120.10.80">
    <property type="entry name" value="Kelch-type beta propeller"/>
    <property type="match status" value="1"/>
</dbReference>
<protein>
    <recommendedName>
        <fullName evidence="1">F-box domain-containing protein</fullName>
    </recommendedName>
</protein>
<evidence type="ECO:0000313" key="3">
    <source>
        <dbReference type="Proteomes" id="UP001428341"/>
    </source>
</evidence>
<dbReference type="InterPro" id="IPR036047">
    <property type="entry name" value="F-box-like_dom_sf"/>
</dbReference>